<comment type="similarity">
    <text evidence="12">Belongs to the dus family.</text>
</comment>
<dbReference type="Proteomes" id="UP000603434">
    <property type="component" value="Unassembled WGS sequence"/>
</dbReference>
<keyword evidence="14" id="KW-0547">Nucleotide-binding</keyword>
<dbReference type="Gene3D" id="3.20.20.70">
    <property type="entry name" value="Aldolase class I"/>
    <property type="match status" value="1"/>
</dbReference>
<feature type="binding site" evidence="14">
    <location>
        <position position="169"/>
    </location>
    <ligand>
        <name>FMN</name>
        <dbReference type="ChEBI" id="CHEBI:58210"/>
    </ligand>
</feature>
<dbReference type="Gene3D" id="1.10.1200.80">
    <property type="entry name" value="Putative flavin oxidoreducatase, domain 2"/>
    <property type="match status" value="1"/>
</dbReference>
<dbReference type="PANTHER" id="PTHR45846:SF1">
    <property type="entry name" value="TRNA-DIHYDROURIDINE(47) SYNTHASE [NAD(P)(+)]-LIKE"/>
    <property type="match status" value="1"/>
</dbReference>
<dbReference type="SUPFAM" id="SSF51395">
    <property type="entry name" value="FMN-linked oxidoreductases"/>
    <property type="match status" value="1"/>
</dbReference>
<evidence type="ECO:0000256" key="12">
    <source>
        <dbReference type="PIRNR" id="PIRNR006621"/>
    </source>
</evidence>
<keyword evidence="7" id="KW-0521">NADP</keyword>
<evidence type="ECO:0000256" key="14">
    <source>
        <dbReference type="PIRSR" id="PIRSR006621-2"/>
    </source>
</evidence>
<evidence type="ECO:0000256" key="10">
    <source>
        <dbReference type="ARBA" id="ARBA00048205"/>
    </source>
</evidence>
<evidence type="ECO:0000256" key="2">
    <source>
        <dbReference type="ARBA" id="ARBA00002790"/>
    </source>
</evidence>
<evidence type="ECO:0000256" key="5">
    <source>
        <dbReference type="ARBA" id="ARBA00022643"/>
    </source>
</evidence>
<accession>A0A8J6NXP3</accession>
<dbReference type="CDD" id="cd02801">
    <property type="entry name" value="DUS_like_FMN"/>
    <property type="match status" value="1"/>
</dbReference>
<evidence type="ECO:0000256" key="9">
    <source>
        <dbReference type="ARBA" id="ARBA00023002"/>
    </source>
</evidence>
<keyword evidence="6 12" id="KW-0819">tRNA processing</keyword>
<evidence type="ECO:0000256" key="8">
    <source>
        <dbReference type="ARBA" id="ARBA00022884"/>
    </source>
</evidence>
<feature type="active site" description="Proton donor" evidence="13">
    <location>
        <position position="100"/>
    </location>
</feature>
<dbReference type="EC" id="1.3.1.-" evidence="12"/>
<dbReference type="GO" id="GO:0050660">
    <property type="term" value="F:flavin adenine dinucleotide binding"/>
    <property type="evidence" value="ECO:0007669"/>
    <property type="project" value="InterPro"/>
</dbReference>
<dbReference type="InterPro" id="IPR018517">
    <property type="entry name" value="tRNA_hU_synthase_CS"/>
</dbReference>
<dbReference type="PANTHER" id="PTHR45846">
    <property type="entry name" value="TRNA-DIHYDROURIDINE(47) SYNTHASE [NAD(P)(+)]-LIKE"/>
    <property type="match status" value="1"/>
</dbReference>
<reference evidence="16 17" key="1">
    <citation type="submission" date="2020-08" db="EMBL/GenBank/DDBJ databases">
        <title>Bridging the membrane lipid divide: bacteria of the FCB group superphylum have the potential to synthesize archaeal ether lipids.</title>
        <authorList>
            <person name="Villanueva L."/>
            <person name="Von Meijenfeldt F.A.B."/>
            <person name="Westbye A.B."/>
            <person name="Yadav S."/>
            <person name="Hopmans E.C."/>
            <person name="Dutilh B.E."/>
            <person name="Sinninghe Damste J.S."/>
        </authorList>
    </citation>
    <scope>NUCLEOTIDE SEQUENCE [LARGE SCALE GENOMIC DNA]</scope>
    <source>
        <strain evidence="16">NIOZ-UU30</strain>
    </source>
</reference>
<evidence type="ECO:0000256" key="6">
    <source>
        <dbReference type="ARBA" id="ARBA00022694"/>
    </source>
</evidence>
<feature type="binding site" evidence="14">
    <location>
        <position position="139"/>
    </location>
    <ligand>
        <name>FMN</name>
        <dbReference type="ChEBI" id="CHEBI:58210"/>
    </ligand>
</feature>
<dbReference type="NCBIfam" id="TIGR00737">
    <property type="entry name" value="nifR3_yhdG"/>
    <property type="match status" value="1"/>
</dbReference>
<evidence type="ECO:0000256" key="13">
    <source>
        <dbReference type="PIRSR" id="PIRSR006621-1"/>
    </source>
</evidence>
<dbReference type="GO" id="GO:0017150">
    <property type="term" value="F:tRNA dihydrouridine synthase activity"/>
    <property type="evidence" value="ECO:0007669"/>
    <property type="project" value="InterPro"/>
</dbReference>
<comment type="function">
    <text evidence="2 12">Catalyzes the synthesis of 5,6-dihydrouridine (D), a modified base found in the D-loop of most tRNAs, via the reduction of the C5-C6 double bond in target uridines.</text>
</comment>
<dbReference type="EMBL" id="JACNJH010000176">
    <property type="protein sequence ID" value="MBC8362206.1"/>
    <property type="molecule type" value="Genomic_DNA"/>
</dbReference>
<dbReference type="InterPro" id="IPR013785">
    <property type="entry name" value="Aldolase_TIM"/>
</dbReference>
<keyword evidence="4 12" id="KW-0285">Flavoprotein</keyword>
<dbReference type="PROSITE" id="PS01136">
    <property type="entry name" value="UPF0034"/>
    <property type="match status" value="1"/>
</dbReference>
<keyword evidence="5 12" id="KW-0288">FMN</keyword>
<evidence type="ECO:0000313" key="16">
    <source>
        <dbReference type="EMBL" id="MBC8362206.1"/>
    </source>
</evidence>
<dbReference type="InterPro" id="IPR024036">
    <property type="entry name" value="tRNA-dHydroUridine_Synthase_C"/>
</dbReference>
<keyword evidence="9 12" id="KW-0560">Oxidoreductase</keyword>
<keyword evidence="8" id="KW-0694">RNA-binding</keyword>
<comment type="catalytic activity">
    <reaction evidence="10">
        <text>a 5,6-dihydrouridine in tRNA + NADP(+) = a uridine in tRNA + NADPH + H(+)</text>
        <dbReference type="Rhea" id="RHEA:23624"/>
        <dbReference type="Rhea" id="RHEA-COMP:13339"/>
        <dbReference type="Rhea" id="RHEA-COMP:13887"/>
        <dbReference type="ChEBI" id="CHEBI:15378"/>
        <dbReference type="ChEBI" id="CHEBI:57783"/>
        <dbReference type="ChEBI" id="CHEBI:58349"/>
        <dbReference type="ChEBI" id="CHEBI:65315"/>
        <dbReference type="ChEBI" id="CHEBI:74443"/>
    </reaction>
</comment>
<organism evidence="16 17">
    <name type="scientific">Candidatus Desulfatibia profunda</name>
    <dbReference type="NCBI Taxonomy" id="2841695"/>
    <lineage>
        <taxon>Bacteria</taxon>
        <taxon>Pseudomonadati</taxon>
        <taxon>Thermodesulfobacteriota</taxon>
        <taxon>Desulfobacteria</taxon>
        <taxon>Desulfobacterales</taxon>
        <taxon>Desulfobacterales incertae sedis</taxon>
        <taxon>Candidatus Desulfatibia</taxon>
    </lineage>
</organism>
<evidence type="ECO:0000256" key="1">
    <source>
        <dbReference type="ARBA" id="ARBA00001917"/>
    </source>
</evidence>
<feature type="binding site" evidence="14">
    <location>
        <position position="70"/>
    </location>
    <ligand>
        <name>FMN</name>
        <dbReference type="ChEBI" id="CHEBI:58210"/>
    </ligand>
</feature>
<evidence type="ECO:0000256" key="11">
    <source>
        <dbReference type="ARBA" id="ARBA00048802"/>
    </source>
</evidence>
<comment type="catalytic activity">
    <reaction evidence="11">
        <text>a 5,6-dihydrouridine in tRNA + NAD(+) = a uridine in tRNA + NADH + H(+)</text>
        <dbReference type="Rhea" id="RHEA:54452"/>
        <dbReference type="Rhea" id="RHEA-COMP:13339"/>
        <dbReference type="Rhea" id="RHEA-COMP:13887"/>
        <dbReference type="ChEBI" id="CHEBI:15378"/>
        <dbReference type="ChEBI" id="CHEBI:57540"/>
        <dbReference type="ChEBI" id="CHEBI:57945"/>
        <dbReference type="ChEBI" id="CHEBI:65315"/>
        <dbReference type="ChEBI" id="CHEBI:74443"/>
    </reaction>
</comment>
<evidence type="ECO:0000256" key="7">
    <source>
        <dbReference type="ARBA" id="ARBA00022857"/>
    </source>
</evidence>
<name>A0A8J6NXP3_9BACT</name>
<evidence type="ECO:0000313" key="17">
    <source>
        <dbReference type="Proteomes" id="UP000603434"/>
    </source>
</evidence>
<dbReference type="InterPro" id="IPR004652">
    <property type="entry name" value="DusB-like"/>
</dbReference>
<dbReference type="PIRSF" id="PIRSF006621">
    <property type="entry name" value="Dus"/>
    <property type="match status" value="1"/>
</dbReference>
<keyword evidence="3" id="KW-0820">tRNA-binding</keyword>
<protein>
    <recommendedName>
        <fullName evidence="12">tRNA-dihydrouridine synthase</fullName>
        <ecNumber evidence="12">1.3.1.-</ecNumber>
    </recommendedName>
</protein>
<evidence type="ECO:0000256" key="4">
    <source>
        <dbReference type="ARBA" id="ARBA00022630"/>
    </source>
</evidence>
<gene>
    <name evidence="16" type="primary">dusB</name>
    <name evidence="16" type="ORF">H8E23_12505</name>
</gene>
<dbReference type="InterPro" id="IPR001269">
    <property type="entry name" value="DUS_fam"/>
</dbReference>
<evidence type="ECO:0000256" key="3">
    <source>
        <dbReference type="ARBA" id="ARBA00022555"/>
    </source>
</evidence>
<dbReference type="InterPro" id="IPR035587">
    <property type="entry name" value="DUS-like_FMN-bd"/>
</dbReference>
<sequence length="319" mass="34084">MKIGAVELDNITVLAPLAGITNLPFRLLVKEAGCALVCSEMVSSNGLIYNSKKTCALLESRPEEKPLSVQIFGSDPAIMAQAAAMVEASGADIIDINLGCPVKKVLKAGAGAALMKTPQKVEALLQAVRRAVSIPLTIKMRTGWDASGRQALQVAAIAQDSGADAITLHPRTVGQGFEGSADWSLIAAVKARVSIPVIGNGDIVKPEDAVNMQAKTGCDAVMIGRAAIGKPWIFSQVLALLKGDEVSYPGIASRCKLMERYLIDSTRFFGEQRACRIMRSHLGWFVKGLPFSGRFRESIKKISSEDEALALINAYRDSL</sequence>
<evidence type="ECO:0000259" key="15">
    <source>
        <dbReference type="Pfam" id="PF01207"/>
    </source>
</evidence>
<dbReference type="AlphaFoldDB" id="A0A8J6NXP3"/>
<comment type="cofactor">
    <cofactor evidence="1 12 14">
        <name>FMN</name>
        <dbReference type="ChEBI" id="CHEBI:58210"/>
    </cofactor>
</comment>
<dbReference type="GO" id="GO:0000049">
    <property type="term" value="F:tRNA binding"/>
    <property type="evidence" value="ECO:0007669"/>
    <property type="project" value="UniProtKB-KW"/>
</dbReference>
<feature type="binding site" evidence="14">
    <location>
        <begin position="224"/>
        <end position="225"/>
    </location>
    <ligand>
        <name>FMN</name>
        <dbReference type="ChEBI" id="CHEBI:58210"/>
    </ligand>
</feature>
<comment type="caution">
    <text evidence="16">The sequence shown here is derived from an EMBL/GenBank/DDBJ whole genome shotgun (WGS) entry which is preliminary data.</text>
</comment>
<dbReference type="Pfam" id="PF01207">
    <property type="entry name" value="Dus"/>
    <property type="match status" value="1"/>
</dbReference>
<feature type="domain" description="DUS-like FMN-binding" evidence="15">
    <location>
        <begin position="14"/>
        <end position="313"/>
    </location>
</feature>
<proteinExistence type="inferred from homology"/>